<name>A0ABV2N310_9HYPH</name>
<sequence length="39" mass="4483">MYRATRSIPVSNKIIGRIDEVETICKYELHHATFDSNCA</sequence>
<reference evidence="1 2" key="1">
    <citation type="submission" date="2024-06" db="EMBL/GenBank/DDBJ databases">
        <title>Genomic Encyclopedia of Type Strains, Phase IV (KMG-IV): sequencing the most valuable type-strain genomes for metagenomic binning, comparative biology and taxonomic classification.</title>
        <authorList>
            <person name="Goeker M."/>
        </authorList>
    </citation>
    <scope>NUCLEOTIDE SEQUENCE [LARGE SCALE GENOMIC DNA]</scope>
    <source>
        <strain evidence="1 2">DSM 27865</strain>
    </source>
</reference>
<evidence type="ECO:0000313" key="1">
    <source>
        <dbReference type="EMBL" id="MET3793457.1"/>
    </source>
</evidence>
<protein>
    <submittedName>
        <fullName evidence="1">Uncharacterized protein</fullName>
    </submittedName>
</protein>
<keyword evidence="2" id="KW-1185">Reference proteome</keyword>
<organism evidence="1 2">
    <name type="scientific">Aquamicrobium terrae</name>
    <dbReference type="NCBI Taxonomy" id="1324945"/>
    <lineage>
        <taxon>Bacteria</taxon>
        <taxon>Pseudomonadati</taxon>
        <taxon>Pseudomonadota</taxon>
        <taxon>Alphaproteobacteria</taxon>
        <taxon>Hyphomicrobiales</taxon>
        <taxon>Phyllobacteriaceae</taxon>
        <taxon>Aquamicrobium</taxon>
    </lineage>
</organism>
<proteinExistence type="predicted"/>
<evidence type="ECO:0000313" key="2">
    <source>
        <dbReference type="Proteomes" id="UP001549076"/>
    </source>
</evidence>
<accession>A0ABV2N310</accession>
<dbReference type="EMBL" id="JBEPML010000014">
    <property type="protein sequence ID" value="MET3793457.1"/>
    <property type="molecule type" value="Genomic_DNA"/>
</dbReference>
<comment type="caution">
    <text evidence="1">The sequence shown here is derived from an EMBL/GenBank/DDBJ whole genome shotgun (WGS) entry which is preliminary data.</text>
</comment>
<gene>
    <name evidence="1" type="ORF">ABID37_003685</name>
</gene>
<dbReference type="Proteomes" id="UP001549076">
    <property type="component" value="Unassembled WGS sequence"/>
</dbReference>